<keyword evidence="2" id="KW-1185">Reference proteome</keyword>
<dbReference type="AlphaFoldDB" id="A0A9R1VF82"/>
<sequence>MERHLINDSNGDSLGDMTPTEIRELIEKLAIESKHSGNEDEGVKELNNVHLEAQISELTKAVILLTQEKLVGKKPCGICLKNEHPTNMCPILQEDVARVKAPPNFYQKNYQQRQQFQPPPGFQHQNFQNLNYQYQNTHQQRSSSSVALEDIVKSLSMSTQAFQGNYN</sequence>
<accession>A0A9R1VF82</accession>
<protein>
    <submittedName>
        <fullName evidence="1">Uncharacterized protein</fullName>
    </submittedName>
</protein>
<proteinExistence type="predicted"/>
<evidence type="ECO:0000313" key="2">
    <source>
        <dbReference type="Proteomes" id="UP000235145"/>
    </source>
</evidence>
<organism evidence="1 2">
    <name type="scientific">Lactuca sativa</name>
    <name type="common">Garden lettuce</name>
    <dbReference type="NCBI Taxonomy" id="4236"/>
    <lineage>
        <taxon>Eukaryota</taxon>
        <taxon>Viridiplantae</taxon>
        <taxon>Streptophyta</taxon>
        <taxon>Embryophyta</taxon>
        <taxon>Tracheophyta</taxon>
        <taxon>Spermatophyta</taxon>
        <taxon>Magnoliopsida</taxon>
        <taxon>eudicotyledons</taxon>
        <taxon>Gunneridae</taxon>
        <taxon>Pentapetalae</taxon>
        <taxon>asterids</taxon>
        <taxon>campanulids</taxon>
        <taxon>Asterales</taxon>
        <taxon>Asteraceae</taxon>
        <taxon>Cichorioideae</taxon>
        <taxon>Cichorieae</taxon>
        <taxon>Lactucinae</taxon>
        <taxon>Lactuca</taxon>
    </lineage>
</organism>
<reference evidence="1 2" key="1">
    <citation type="journal article" date="2017" name="Nat. Commun.">
        <title>Genome assembly with in vitro proximity ligation data and whole-genome triplication in lettuce.</title>
        <authorList>
            <person name="Reyes-Chin-Wo S."/>
            <person name="Wang Z."/>
            <person name="Yang X."/>
            <person name="Kozik A."/>
            <person name="Arikit S."/>
            <person name="Song C."/>
            <person name="Xia L."/>
            <person name="Froenicke L."/>
            <person name="Lavelle D.O."/>
            <person name="Truco M.J."/>
            <person name="Xia R."/>
            <person name="Zhu S."/>
            <person name="Xu C."/>
            <person name="Xu H."/>
            <person name="Xu X."/>
            <person name="Cox K."/>
            <person name="Korf I."/>
            <person name="Meyers B.C."/>
            <person name="Michelmore R.W."/>
        </authorList>
    </citation>
    <scope>NUCLEOTIDE SEQUENCE [LARGE SCALE GENOMIC DNA]</scope>
    <source>
        <strain evidence="2">cv. Salinas</strain>
        <tissue evidence="1">Seedlings</tissue>
    </source>
</reference>
<dbReference type="EMBL" id="NBSK02000005">
    <property type="protein sequence ID" value="KAJ0205063.1"/>
    <property type="molecule type" value="Genomic_DNA"/>
</dbReference>
<name>A0A9R1VF82_LACSA</name>
<evidence type="ECO:0000313" key="1">
    <source>
        <dbReference type="EMBL" id="KAJ0205063.1"/>
    </source>
</evidence>
<comment type="caution">
    <text evidence="1">The sequence shown here is derived from an EMBL/GenBank/DDBJ whole genome shotgun (WGS) entry which is preliminary data.</text>
</comment>
<dbReference type="Proteomes" id="UP000235145">
    <property type="component" value="Unassembled WGS sequence"/>
</dbReference>
<gene>
    <name evidence="1" type="ORF">LSAT_V11C500258570</name>
</gene>